<evidence type="ECO:0008006" key="3">
    <source>
        <dbReference type="Google" id="ProtNLM"/>
    </source>
</evidence>
<organism evidence="1 2">
    <name type="scientific">Lepidopterella palustris CBS 459.81</name>
    <dbReference type="NCBI Taxonomy" id="1314670"/>
    <lineage>
        <taxon>Eukaryota</taxon>
        <taxon>Fungi</taxon>
        <taxon>Dikarya</taxon>
        <taxon>Ascomycota</taxon>
        <taxon>Pezizomycotina</taxon>
        <taxon>Dothideomycetes</taxon>
        <taxon>Pleosporomycetidae</taxon>
        <taxon>Mytilinidiales</taxon>
        <taxon>Argynnaceae</taxon>
        <taxon>Lepidopterella</taxon>
    </lineage>
</organism>
<proteinExistence type="predicted"/>
<keyword evidence="2" id="KW-1185">Reference proteome</keyword>
<dbReference type="AlphaFoldDB" id="A0A8E2E5J4"/>
<gene>
    <name evidence="1" type="ORF">K432DRAFT_384581</name>
</gene>
<name>A0A8E2E5J4_9PEZI</name>
<dbReference type="EMBL" id="KV745117">
    <property type="protein sequence ID" value="OCK77578.1"/>
    <property type="molecule type" value="Genomic_DNA"/>
</dbReference>
<sequence length="778" mass="84496">MVVDMRYCRVQPLGACTIALVFLQSFVFAGNQGQNEEYLCSTSHLDPSSAFSAKASSTITVAVASSPSSSPTCSSNATTFHLSDPPYENYFYSDCHSSSHVVVTSPLSNSNLEIIGPRLLIAWPAGNSGVVAFFEPQNGANGSLAIQLENSTTTGQTLDPVYIPSKSSSGTPRVGISGFINFNDSAVLTVPILGSIRTIRDFTEGPSILITYIQDAIEFSDISNGGVSLNRTWLDNSTTTYLDFIPAQSAGSIKINRAINTTLQFEAGTYQFAASFDYPQLEQLSPPEVLNSAAQGLIRQSPDQTTSLSFLSYTKKLLAGTWRFLTYFGRDSMLSLLLMQDILSEGSGGAIEAVIGAVLERVNRTDGSACHEETIGDYATYLNHLENVTSTAPQCDYKMIDTDYYLPIVLKNYFVNTPIGKTRSRSFLNTKATVLVENAGLTYADLALIEAEKIMNSSAAFAAERGQTKENLIHLKTGQIVGEWRDSTYGIGGGRIPYDVNTALVPAALRAIAKLAGAGFFPSHPEWNETADMYAKVWEDETLKFFEVTIPRQTAISLITSYINASSFPGPSHTSNITSDIIFHGLALDGNNDQPIIRVMNTDDCFRLFLLNTTNQPQLSAFLDQTAEHILQPFPVGLSSPVGLFVANPAFGGDAVYAANWTNAAYHGTVVWSWQLAMTAAGLARQLGRCNDTSSPIPDFCTNANLHNKILSAYTHLWDLIDANSAQLSGEVWSWVYNNGFQVEPLGALPPPPGSSPTESDIRQLWSLTFLAVQREEF</sequence>
<accession>A0A8E2E5J4</accession>
<reference evidence="1 2" key="1">
    <citation type="journal article" date="2016" name="Nat. Commun.">
        <title>Ectomycorrhizal ecology is imprinted in the genome of the dominant symbiotic fungus Cenococcum geophilum.</title>
        <authorList>
            <consortium name="DOE Joint Genome Institute"/>
            <person name="Peter M."/>
            <person name="Kohler A."/>
            <person name="Ohm R.A."/>
            <person name="Kuo A."/>
            <person name="Krutzmann J."/>
            <person name="Morin E."/>
            <person name="Arend M."/>
            <person name="Barry K.W."/>
            <person name="Binder M."/>
            <person name="Choi C."/>
            <person name="Clum A."/>
            <person name="Copeland A."/>
            <person name="Grisel N."/>
            <person name="Haridas S."/>
            <person name="Kipfer T."/>
            <person name="LaButti K."/>
            <person name="Lindquist E."/>
            <person name="Lipzen A."/>
            <person name="Maire R."/>
            <person name="Meier B."/>
            <person name="Mihaltcheva S."/>
            <person name="Molinier V."/>
            <person name="Murat C."/>
            <person name="Poggeler S."/>
            <person name="Quandt C.A."/>
            <person name="Sperisen C."/>
            <person name="Tritt A."/>
            <person name="Tisserant E."/>
            <person name="Crous P.W."/>
            <person name="Henrissat B."/>
            <person name="Nehls U."/>
            <person name="Egli S."/>
            <person name="Spatafora J.W."/>
            <person name="Grigoriev I.V."/>
            <person name="Martin F.M."/>
        </authorList>
    </citation>
    <scope>NUCLEOTIDE SEQUENCE [LARGE SCALE GENOMIC DNA]</scope>
    <source>
        <strain evidence="1 2">CBS 459.81</strain>
    </source>
</reference>
<evidence type="ECO:0000313" key="2">
    <source>
        <dbReference type="Proteomes" id="UP000250266"/>
    </source>
</evidence>
<evidence type="ECO:0000313" key="1">
    <source>
        <dbReference type="EMBL" id="OCK77578.1"/>
    </source>
</evidence>
<dbReference type="OrthoDB" id="2591256at2759"/>
<dbReference type="Proteomes" id="UP000250266">
    <property type="component" value="Unassembled WGS sequence"/>
</dbReference>
<protein>
    <recommendedName>
        <fullName evidence="3">Glycogen debranching enzyme</fullName>
    </recommendedName>
</protein>